<dbReference type="RefSeq" id="WP_127790053.1">
    <property type="nucleotide sequence ID" value="NZ_SACL01000013.1"/>
</dbReference>
<dbReference type="SUPFAM" id="SSF53448">
    <property type="entry name" value="Nucleotide-diphospho-sugar transferases"/>
    <property type="match status" value="1"/>
</dbReference>
<organism evidence="1 2">
    <name type="scientific">Rhodovarius crocodyli</name>
    <dbReference type="NCBI Taxonomy" id="1979269"/>
    <lineage>
        <taxon>Bacteria</taxon>
        <taxon>Pseudomonadati</taxon>
        <taxon>Pseudomonadota</taxon>
        <taxon>Alphaproteobacteria</taxon>
        <taxon>Acetobacterales</taxon>
        <taxon>Roseomonadaceae</taxon>
        <taxon>Rhodovarius</taxon>
    </lineage>
</organism>
<proteinExistence type="predicted"/>
<reference evidence="1 2" key="1">
    <citation type="submission" date="2019-01" db="EMBL/GenBank/DDBJ databases">
        <authorList>
            <person name="Chen W.-M."/>
        </authorList>
    </citation>
    <scope>NUCLEOTIDE SEQUENCE [LARGE SCALE GENOMIC DNA]</scope>
    <source>
        <strain evidence="1 2">CCP-6</strain>
    </source>
</reference>
<gene>
    <name evidence="1" type="ORF">EOD42_23555</name>
</gene>
<dbReference type="EMBL" id="SACL01000013">
    <property type="protein sequence ID" value="RVT90611.1"/>
    <property type="molecule type" value="Genomic_DNA"/>
</dbReference>
<dbReference type="InterPro" id="IPR029044">
    <property type="entry name" value="Nucleotide-diphossugar_trans"/>
</dbReference>
<accession>A0A437LYW6</accession>
<evidence type="ECO:0000313" key="1">
    <source>
        <dbReference type="EMBL" id="RVT90611.1"/>
    </source>
</evidence>
<protein>
    <submittedName>
        <fullName evidence="1">Capsular biosynthesis protein</fullName>
    </submittedName>
</protein>
<name>A0A437LYW6_9PROT</name>
<comment type="caution">
    <text evidence="1">The sequence shown here is derived from an EMBL/GenBank/DDBJ whole genome shotgun (WGS) entry which is preliminary data.</text>
</comment>
<dbReference type="OrthoDB" id="9788272at2"/>
<dbReference type="AlphaFoldDB" id="A0A437LYW6"/>
<dbReference type="Gene3D" id="3.90.550.10">
    <property type="entry name" value="Spore Coat Polysaccharide Biosynthesis Protein SpsA, Chain A"/>
    <property type="match status" value="1"/>
</dbReference>
<sequence length="244" mass="27148">MIIFPMAGLSSRFTRAGYDRPKWQLPLAGRPLLDWSLLGFRSMFESETFLLIHLDQPGVADFVRERAAAIGIRRPLLVPLAEPTRGQAETVLLGLDAAGAGPAEEVTIFNIDTIRPGVTRPALFDSCDGWLECFEGEGDHWSFVRPGPDFSAVQVTEKLRISSLCCSGLYHFRSSALFREAYARELAAPSKNELYVAPMYQHMIAAGQDIRYGVVPTEQIFFSGTPAEYEDLKRREDELVAAFA</sequence>
<evidence type="ECO:0000313" key="2">
    <source>
        <dbReference type="Proteomes" id="UP000282957"/>
    </source>
</evidence>
<dbReference type="Proteomes" id="UP000282957">
    <property type="component" value="Unassembled WGS sequence"/>
</dbReference>
<dbReference type="PIRSF" id="PIRSF028162">
    <property type="entry name" value="BcbE_prd"/>
    <property type="match status" value="1"/>
</dbReference>
<keyword evidence="2" id="KW-1185">Reference proteome</keyword>
<dbReference type="InterPro" id="IPR016873">
    <property type="entry name" value="Caps_polysacc_synth_BcbE_prd"/>
</dbReference>